<feature type="transmembrane region" description="Helical" evidence="1">
    <location>
        <begin position="20"/>
        <end position="47"/>
    </location>
</feature>
<evidence type="ECO:0000256" key="1">
    <source>
        <dbReference type="SAM" id="Phobius"/>
    </source>
</evidence>
<gene>
    <name evidence="2" type="ORF">D9K81_05405</name>
</gene>
<keyword evidence="3" id="KW-1185">Reference proteome</keyword>
<dbReference type="EMBL" id="RCHC01000004">
    <property type="protein sequence ID" value="RLL23191.1"/>
    <property type="molecule type" value="Genomic_DNA"/>
</dbReference>
<comment type="caution">
    <text evidence="2">The sequence shown here is derived from an EMBL/GenBank/DDBJ whole genome shotgun (WGS) entry which is preliminary data.</text>
</comment>
<keyword evidence="1" id="KW-0812">Transmembrane</keyword>
<proteinExistence type="predicted"/>
<keyword evidence="1" id="KW-0472">Membrane</keyword>
<dbReference type="RefSeq" id="WP_120374152.1">
    <property type="nucleotide sequence ID" value="NZ_RCHC01000004.1"/>
</dbReference>
<dbReference type="Proteomes" id="UP000280271">
    <property type="component" value="Unassembled WGS sequence"/>
</dbReference>
<name>A0ABX9TY15_9GAMM</name>
<protein>
    <submittedName>
        <fullName evidence="2">Uncharacterized protein</fullName>
    </submittedName>
</protein>
<evidence type="ECO:0000313" key="2">
    <source>
        <dbReference type="EMBL" id="RLL23191.1"/>
    </source>
</evidence>
<reference evidence="2 3" key="1">
    <citation type="submission" date="2018-09" db="EMBL/GenBank/DDBJ databases">
        <title>The draft genome of Acinetobacter sp. strains.</title>
        <authorList>
            <person name="Qin J."/>
            <person name="Feng Y."/>
            <person name="Zong Z."/>
        </authorList>
    </citation>
    <scope>NUCLEOTIDE SEQUENCE [LARGE SCALE GENOMIC DNA]</scope>
    <source>
        <strain evidence="2 3">WCHAc060005</strain>
    </source>
</reference>
<keyword evidence="1" id="KW-1133">Transmembrane helix</keyword>
<organism evidence="2 3">
    <name type="scientific">Acinetobacter chengduensis</name>
    <dbReference type="NCBI Taxonomy" id="2420890"/>
    <lineage>
        <taxon>Bacteria</taxon>
        <taxon>Pseudomonadati</taxon>
        <taxon>Pseudomonadota</taxon>
        <taxon>Gammaproteobacteria</taxon>
        <taxon>Moraxellales</taxon>
        <taxon>Moraxellaceae</taxon>
        <taxon>Acinetobacter</taxon>
    </lineage>
</organism>
<accession>A0ABX9TY15</accession>
<evidence type="ECO:0000313" key="3">
    <source>
        <dbReference type="Proteomes" id="UP000280271"/>
    </source>
</evidence>
<sequence>MANEKSNNVRILQSTKKTSLSPLITAVIGFLAGVSVISIAGFIFMNMQANENKNMMRQAEHPLEVQQHVLSEPNEAQAQTGHSEELNVVDHTQNPHDQIEHGQNDEPDVQTVDPINAFKHPTIAKPQQLAKTPTATQAQDPFELAQVTPKNSAMNTIKTKKPNVAHTQSLQAQVKLAPQTTPALKAVAKVTKPVAVEEPEPESPRGSLQVTVTKTIAPIKETPKEPKAES</sequence>